<evidence type="ECO:0000313" key="4">
    <source>
        <dbReference type="Proteomes" id="UP000521313"/>
    </source>
</evidence>
<dbReference type="PANTHER" id="PTHR47505">
    <property type="entry name" value="DNA UTILIZATION PROTEIN YHGH"/>
    <property type="match status" value="1"/>
</dbReference>
<comment type="similarity">
    <text evidence="1">Belongs to the ComF/GntX family.</text>
</comment>
<dbReference type="InterPro" id="IPR029057">
    <property type="entry name" value="PRTase-like"/>
</dbReference>
<protein>
    <submittedName>
        <fullName evidence="3">Competence protein ComFC</fullName>
    </submittedName>
</protein>
<accession>A0A7W8D342</accession>
<dbReference type="InterPro" id="IPR051910">
    <property type="entry name" value="ComF/GntX_DNA_util-trans"/>
</dbReference>
<dbReference type="CDD" id="cd06223">
    <property type="entry name" value="PRTases_typeI"/>
    <property type="match status" value="1"/>
</dbReference>
<proteinExistence type="inferred from homology"/>
<dbReference type="InterPro" id="IPR000836">
    <property type="entry name" value="PRTase_dom"/>
</dbReference>
<dbReference type="PANTHER" id="PTHR47505:SF1">
    <property type="entry name" value="DNA UTILIZATION PROTEIN YHGH"/>
    <property type="match status" value="1"/>
</dbReference>
<evidence type="ECO:0000313" key="3">
    <source>
        <dbReference type="EMBL" id="MBB5185222.1"/>
    </source>
</evidence>
<evidence type="ECO:0000256" key="1">
    <source>
        <dbReference type="ARBA" id="ARBA00008007"/>
    </source>
</evidence>
<feature type="domain" description="Phosphoribosyltransferase" evidence="2">
    <location>
        <begin position="138"/>
        <end position="187"/>
    </location>
</feature>
<dbReference type="Proteomes" id="UP000521313">
    <property type="component" value="Unassembled WGS sequence"/>
</dbReference>
<dbReference type="SUPFAM" id="SSF53271">
    <property type="entry name" value="PRTase-like"/>
    <property type="match status" value="1"/>
</dbReference>
<organism evidence="3 4">
    <name type="scientific">Faecalicoccus acidiformans</name>
    <dbReference type="NCBI Taxonomy" id="915173"/>
    <lineage>
        <taxon>Bacteria</taxon>
        <taxon>Bacillati</taxon>
        <taxon>Bacillota</taxon>
        <taxon>Erysipelotrichia</taxon>
        <taxon>Erysipelotrichales</taxon>
        <taxon>Erysipelotrichaceae</taxon>
        <taxon>Faecalicoccus</taxon>
    </lineage>
</organism>
<dbReference type="Pfam" id="PF00156">
    <property type="entry name" value="Pribosyltran"/>
    <property type="match status" value="1"/>
</dbReference>
<sequence length="215" mass="25528">MDERFCLICNASLDEIHSFEDLYAKHRKICTDCQKQFKPIRKIFRIQNREWHILYQYDDFLERLFFRYKEQRDILLAPVFLERVQERLKIMKKYQVCGLCSSDQHRLYRGFEPLIELFKPYGIEVLSPLYKTKPVKQSAQSKTKRKQIQAILKRKELYSLSNKKILLVDDVCTTGSSLEAACQLLNPQCVFVLAAHPKWLQAHASMGIEKKSSFW</sequence>
<evidence type="ECO:0000259" key="2">
    <source>
        <dbReference type="Pfam" id="PF00156"/>
    </source>
</evidence>
<gene>
    <name evidence="3" type="ORF">HNQ43_001275</name>
</gene>
<name>A0A7W8D342_9FIRM</name>
<comment type="caution">
    <text evidence="3">The sequence shown here is derived from an EMBL/GenBank/DDBJ whole genome shotgun (WGS) entry which is preliminary data.</text>
</comment>
<dbReference type="EMBL" id="JACHHD010000012">
    <property type="protein sequence ID" value="MBB5185222.1"/>
    <property type="molecule type" value="Genomic_DNA"/>
</dbReference>
<dbReference type="Gene3D" id="3.40.50.2020">
    <property type="match status" value="1"/>
</dbReference>
<reference evidence="3 4" key="1">
    <citation type="submission" date="2020-08" db="EMBL/GenBank/DDBJ databases">
        <title>Genomic Encyclopedia of Type Strains, Phase IV (KMG-IV): sequencing the most valuable type-strain genomes for metagenomic binning, comparative biology and taxonomic classification.</title>
        <authorList>
            <person name="Goeker M."/>
        </authorList>
    </citation>
    <scope>NUCLEOTIDE SEQUENCE [LARGE SCALE GENOMIC DNA]</scope>
    <source>
        <strain evidence="3 4">DSM 26963</strain>
    </source>
</reference>
<dbReference type="AlphaFoldDB" id="A0A7W8D342"/>